<keyword evidence="1" id="KW-0808">Transferase</keyword>
<dbReference type="PANTHER" id="PTHR37816">
    <property type="entry name" value="YALI0E33011P"/>
    <property type="match status" value="1"/>
</dbReference>
<dbReference type="EMBL" id="JACHMO010000001">
    <property type="protein sequence ID" value="MBB5803987.1"/>
    <property type="molecule type" value="Genomic_DNA"/>
</dbReference>
<sequence>MTPRRIVILGVSGAGKSTLAHKLVPLVDGTHVELDAIHHGPNWTPTPVEEFRARLAAATDGPAWVVDGNYIDRTAAVLWHRADLVVWLDLPLRVILPRLVRRSTARIVRRSELWNGNRETLNALVGSDSLLAWAYHAHRRHRAEYPDRLARNGVPWVRLRSATEVGRWLAGFSTAGR</sequence>
<dbReference type="AlphaFoldDB" id="A0A7W9HKK1"/>
<dbReference type="InterPro" id="IPR027417">
    <property type="entry name" value="P-loop_NTPase"/>
</dbReference>
<proteinExistence type="predicted"/>
<dbReference type="GO" id="GO:0016301">
    <property type="term" value="F:kinase activity"/>
    <property type="evidence" value="ECO:0007669"/>
    <property type="project" value="UniProtKB-KW"/>
</dbReference>
<dbReference type="Gene3D" id="3.40.50.300">
    <property type="entry name" value="P-loop containing nucleotide triphosphate hydrolases"/>
    <property type="match status" value="1"/>
</dbReference>
<gene>
    <name evidence="1" type="ORF">F4560_003755</name>
</gene>
<comment type="caution">
    <text evidence="1">The sequence shown here is derived from an EMBL/GenBank/DDBJ whole genome shotgun (WGS) entry which is preliminary data.</text>
</comment>
<reference evidence="1 2" key="1">
    <citation type="submission" date="2020-08" db="EMBL/GenBank/DDBJ databases">
        <title>Sequencing the genomes of 1000 actinobacteria strains.</title>
        <authorList>
            <person name="Klenk H.-P."/>
        </authorList>
    </citation>
    <scope>NUCLEOTIDE SEQUENCE [LARGE SCALE GENOMIC DNA]</scope>
    <source>
        <strain evidence="1 2">DSM 45486</strain>
    </source>
</reference>
<name>A0A7W9HKK1_9PSEU</name>
<protein>
    <submittedName>
        <fullName evidence="1">Adenylate kinase family enzyme</fullName>
    </submittedName>
</protein>
<dbReference type="Proteomes" id="UP000552097">
    <property type="component" value="Unassembled WGS sequence"/>
</dbReference>
<keyword evidence="1" id="KW-0418">Kinase</keyword>
<evidence type="ECO:0000313" key="1">
    <source>
        <dbReference type="EMBL" id="MBB5803987.1"/>
    </source>
</evidence>
<dbReference type="RefSeq" id="WP_184921606.1">
    <property type="nucleotide sequence ID" value="NZ_JACHMO010000001.1"/>
</dbReference>
<accession>A0A7W9HKK1</accession>
<dbReference type="PRINTS" id="PR01100">
    <property type="entry name" value="SHIKIMTKNASE"/>
</dbReference>
<organism evidence="1 2">
    <name type="scientific">Saccharothrix ecbatanensis</name>
    <dbReference type="NCBI Taxonomy" id="1105145"/>
    <lineage>
        <taxon>Bacteria</taxon>
        <taxon>Bacillati</taxon>
        <taxon>Actinomycetota</taxon>
        <taxon>Actinomycetes</taxon>
        <taxon>Pseudonocardiales</taxon>
        <taxon>Pseudonocardiaceae</taxon>
        <taxon>Saccharothrix</taxon>
    </lineage>
</organism>
<evidence type="ECO:0000313" key="2">
    <source>
        <dbReference type="Proteomes" id="UP000552097"/>
    </source>
</evidence>
<dbReference type="SUPFAM" id="SSF52540">
    <property type="entry name" value="P-loop containing nucleoside triphosphate hydrolases"/>
    <property type="match status" value="1"/>
</dbReference>
<dbReference type="PANTHER" id="PTHR37816:SF1">
    <property type="entry name" value="TOXIN"/>
    <property type="match status" value="1"/>
</dbReference>
<keyword evidence="2" id="KW-1185">Reference proteome</keyword>
<dbReference type="InterPro" id="IPR052922">
    <property type="entry name" value="Cytidylate_Kinase-2"/>
</dbReference>